<sequence>MDGIPETAEILATVARLEGAFEEHPDPAVRRLYGLYLKVCKQFEDDLGNARDRALSRAAVLMLIRLQEEGAGDGTAA</sequence>
<protein>
    <submittedName>
        <fullName evidence="1">Uncharacterized protein</fullName>
    </submittedName>
</protein>
<keyword evidence="2" id="KW-1185">Reference proteome</keyword>
<accession>A0A964T704</accession>
<comment type="caution">
    <text evidence="1">The sequence shown here is derived from an EMBL/GenBank/DDBJ whole genome shotgun (WGS) entry which is preliminary data.</text>
</comment>
<proteinExistence type="predicted"/>
<dbReference type="EMBL" id="SPKJ01000041">
    <property type="protein sequence ID" value="MYZ48567.1"/>
    <property type="molecule type" value="Genomic_DNA"/>
</dbReference>
<dbReference type="AlphaFoldDB" id="A0A964T704"/>
<gene>
    <name evidence="1" type="ORF">E4O86_12685</name>
</gene>
<dbReference type="Proteomes" id="UP000773614">
    <property type="component" value="Unassembled WGS sequence"/>
</dbReference>
<reference evidence="1" key="1">
    <citation type="submission" date="2019-03" db="EMBL/GenBank/DDBJ databases">
        <title>Afifella sp. nov., isolated from activated sludge.</title>
        <authorList>
            <person name="Li Q."/>
            <person name="Liu Y."/>
        </authorList>
    </citation>
    <scope>NUCLEOTIDE SEQUENCE</scope>
    <source>
        <strain evidence="1">L72</strain>
    </source>
</reference>
<evidence type="ECO:0000313" key="2">
    <source>
        <dbReference type="Proteomes" id="UP000773614"/>
    </source>
</evidence>
<dbReference type="RefSeq" id="WP_161140914.1">
    <property type="nucleotide sequence ID" value="NZ_SPKJ01000041.1"/>
</dbReference>
<organism evidence="1 2">
    <name type="scientific">Propylenella binzhouense</name>
    <dbReference type="NCBI Taxonomy" id="2555902"/>
    <lineage>
        <taxon>Bacteria</taxon>
        <taxon>Pseudomonadati</taxon>
        <taxon>Pseudomonadota</taxon>
        <taxon>Alphaproteobacteria</taxon>
        <taxon>Hyphomicrobiales</taxon>
        <taxon>Propylenellaceae</taxon>
        <taxon>Propylenella</taxon>
    </lineage>
</organism>
<name>A0A964T704_9HYPH</name>
<dbReference type="OrthoDB" id="8390441at2"/>
<evidence type="ECO:0000313" key="1">
    <source>
        <dbReference type="EMBL" id="MYZ48567.1"/>
    </source>
</evidence>